<protein>
    <submittedName>
        <fullName evidence="2">Sulphatase-modifying factor domain protein</fullName>
    </submittedName>
</protein>
<dbReference type="PANTHER" id="PTHR23150:SF35">
    <property type="entry name" value="BLL6746 PROTEIN"/>
    <property type="match status" value="1"/>
</dbReference>
<dbReference type="Proteomes" id="UP000076962">
    <property type="component" value="Unassembled WGS sequence"/>
</dbReference>
<dbReference type="Pfam" id="PF03781">
    <property type="entry name" value="FGE-sulfatase"/>
    <property type="match status" value="1"/>
</dbReference>
<dbReference type="PATRIC" id="fig|1003181.4.peg.3127"/>
<keyword evidence="3" id="KW-1185">Reference proteome</keyword>
<gene>
    <name evidence="2" type="ORF">THIOM_002287</name>
</gene>
<feature type="domain" description="Sulfatase-modifying factor enzyme-like" evidence="1">
    <location>
        <begin position="1"/>
        <end position="213"/>
    </location>
</feature>
<dbReference type="SUPFAM" id="SSF56436">
    <property type="entry name" value="C-type lectin-like"/>
    <property type="match status" value="1"/>
</dbReference>
<accession>A0A176S1I7</accession>
<dbReference type="PANTHER" id="PTHR23150">
    <property type="entry name" value="SULFATASE MODIFYING FACTOR 1, 2"/>
    <property type="match status" value="1"/>
</dbReference>
<sequence length="228" mass="26514">MGDIQSKGAKWEQPIHSVYVSRFAISRHEITFAEYDRFAQATNRQKPDDAAWGRGNRPVINVSWFDATAYAHWLSQQTKQQYHLPTEAQWEYAARAETESQYWWGNEIGYNFANCDDCGSRWDNKKTAPVGSFSANPFKLYDTAGNLYEWTCSEYEAKYSGKEQACLSKQNTTTLRVIRGGSWYSSPRFLRSASRYRLPAEHSDYKIGFRLVRKIPEKKYTPKINKKN</sequence>
<dbReference type="InterPro" id="IPR016187">
    <property type="entry name" value="CTDL_fold"/>
</dbReference>
<evidence type="ECO:0000313" key="2">
    <source>
        <dbReference type="EMBL" id="OAD21931.1"/>
    </source>
</evidence>
<dbReference type="GO" id="GO:0120147">
    <property type="term" value="F:formylglycine-generating oxidase activity"/>
    <property type="evidence" value="ECO:0007669"/>
    <property type="project" value="TreeGrafter"/>
</dbReference>
<evidence type="ECO:0000313" key="3">
    <source>
        <dbReference type="Proteomes" id="UP000076962"/>
    </source>
</evidence>
<dbReference type="EMBL" id="LUTY01001289">
    <property type="protein sequence ID" value="OAD21931.1"/>
    <property type="molecule type" value="Genomic_DNA"/>
</dbReference>
<proteinExistence type="predicted"/>
<comment type="caution">
    <text evidence="2">The sequence shown here is derived from an EMBL/GenBank/DDBJ whole genome shotgun (WGS) entry which is preliminary data.</text>
</comment>
<dbReference type="InterPro" id="IPR005532">
    <property type="entry name" value="SUMF_dom"/>
</dbReference>
<dbReference type="AlphaFoldDB" id="A0A176S1I7"/>
<dbReference type="Gene3D" id="3.90.1580.10">
    <property type="entry name" value="paralog of FGE (formylglycine-generating enzyme)"/>
    <property type="match status" value="1"/>
</dbReference>
<dbReference type="InterPro" id="IPR051043">
    <property type="entry name" value="Sulfatase_Mod_Factor_Kinase"/>
</dbReference>
<dbReference type="InterPro" id="IPR042095">
    <property type="entry name" value="SUMF_sf"/>
</dbReference>
<evidence type="ECO:0000259" key="1">
    <source>
        <dbReference type="Pfam" id="PF03781"/>
    </source>
</evidence>
<reference evidence="2 3" key="1">
    <citation type="submission" date="2016-05" db="EMBL/GenBank/DDBJ databases">
        <title>Single-cell genome of chain-forming Candidatus Thiomargarita nelsonii and comparison to other large sulfur-oxidizing bacteria.</title>
        <authorList>
            <person name="Winkel M."/>
            <person name="Salman V."/>
            <person name="Woyke T."/>
            <person name="Schulz-Vogt H."/>
            <person name="Richter M."/>
            <person name="Flood B."/>
            <person name="Bailey J."/>
            <person name="Amann R."/>
            <person name="Mussmann M."/>
        </authorList>
    </citation>
    <scope>NUCLEOTIDE SEQUENCE [LARGE SCALE GENOMIC DNA]</scope>
    <source>
        <strain evidence="2 3">THI036</strain>
    </source>
</reference>
<name>A0A176S1I7_9GAMM</name>
<organism evidence="2 3">
    <name type="scientific">Candidatus Thiomargarita nelsonii</name>
    <dbReference type="NCBI Taxonomy" id="1003181"/>
    <lineage>
        <taxon>Bacteria</taxon>
        <taxon>Pseudomonadati</taxon>
        <taxon>Pseudomonadota</taxon>
        <taxon>Gammaproteobacteria</taxon>
        <taxon>Thiotrichales</taxon>
        <taxon>Thiotrichaceae</taxon>
        <taxon>Thiomargarita</taxon>
    </lineage>
</organism>